<evidence type="ECO:0000259" key="12">
    <source>
        <dbReference type="Pfam" id="PF07715"/>
    </source>
</evidence>
<dbReference type="PANTHER" id="PTHR47234">
    <property type="match status" value="1"/>
</dbReference>
<dbReference type="Proteomes" id="UP000228945">
    <property type="component" value="Chromosome"/>
</dbReference>
<evidence type="ECO:0000256" key="1">
    <source>
        <dbReference type="ARBA" id="ARBA00004571"/>
    </source>
</evidence>
<dbReference type="CDD" id="cd01347">
    <property type="entry name" value="ligand_gated_channel"/>
    <property type="match status" value="1"/>
</dbReference>
<dbReference type="InterPro" id="IPR036942">
    <property type="entry name" value="Beta-barrel_TonB_sf"/>
</dbReference>
<accession>A0A2D2B0B1</accession>
<protein>
    <submittedName>
        <fullName evidence="13">TonB-dependent receptor</fullName>
    </submittedName>
</protein>
<evidence type="ECO:0000256" key="9">
    <source>
        <dbReference type="RuleBase" id="RU003357"/>
    </source>
</evidence>
<dbReference type="AlphaFoldDB" id="A0A2D2B0B1"/>
<feature type="domain" description="TonB-dependent receptor-like beta-barrel" evidence="11">
    <location>
        <begin position="351"/>
        <end position="867"/>
    </location>
</feature>
<dbReference type="PROSITE" id="PS52016">
    <property type="entry name" value="TONB_DEPENDENT_REC_3"/>
    <property type="match status" value="1"/>
</dbReference>
<proteinExistence type="inferred from homology"/>
<evidence type="ECO:0000256" key="4">
    <source>
        <dbReference type="ARBA" id="ARBA00022692"/>
    </source>
</evidence>
<dbReference type="EMBL" id="CP024201">
    <property type="protein sequence ID" value="ATQ43702.1"/>
    <property type="molecule type" value="Genomic_DNA"/>
</dbReference>
<keyword evidence="3 8" id="KW-1134">Transmembrane beta strand</keyword>
<evidence type="ECO:0000256" key="7">
    <source>
        <dbReference type="ARBA" id="ARBA00023237"/>
    </source>
</evidence>
<dbReference type="InterPro" id="IPR012910">
    <property type="entry name" value="Plug_dom"/>
</dbReference>
<evidence type="ECO:0000256" key="2">
    <source>
        <dbReference type="ARBA" id="ARBA00022448"/>
    </source>
</evidence>
<name>A0A2D2B0B1_9CAUL</name>
<dbReference type="RefSeq" id="WP_099622951.1">
    <property type="nucleotide sequence ID" value="NZ_CP024201.1"/>
</dbReference>
<keyword evidence="13" id="KW-0675">Receptor</keyword>
<dbReference type="InterPro" id="IPR037066">
    <property type="entry name" value="Plug_dom_sf"/>
</dbReference>
<gene>
    <name evidence="13" type="ORF">CSW64_15525</name>
</gene>
<dbReference type="GO" id="GO:0009279">
    <property type="term" value="C:cell outer membrane"/>
    <property type="evidence" value="ECO:0007669"/>
    <property type="project" value="UniProtKB-SubCell"/>
</dbReference>
<evidence type="ECO:0000256" key="8">
    <source>
        <dbReference type="PROSITE-ProRule" id="PRU01360"/>
    </source>
</evidence>
<dbReference type="Gene3D" id="2.40.170.20">
    <property type="entry name" value="TonB-dependent receptor, beta-barrel domain"/>
    <property type="match status" value="1"/>
</dbReference>
<dbReference type="PANTHER" id="PTHR47234:SF2">
    <property type="entry name" value="TONB-DEPENDENT RECEPTOR"/>
    <property type="match status" value="1"/>
</dbReference>
<comment type="similarity">
    <text evidence="8 9">Belongs to the TonB-dependent receptor family.</text>
</comment>
<keyword evidence="14" id="KW-1185">Reference proteome</keyword>
<evidence type="ECO:0000256" key="10">
    <source>
        <dbReference type="SAM" id="SignalP"/>
    </source>
</evidence>
<dbReference type="Pfam" id="PF00593">
    <property type="entry name" value="TonB_dep_Rec_b-barrel"/>
    <property type="match status" value="1"/>
</dbReference>
<reference evidence="13 14" key="1">
    <citation type="submission" date="2017-10" db="EMBL/GenBank/DDBJ databases">
        <title>Genome sequence of Caulobacter mirabilis FWC38.</title>
        <authorList>
            <person name="Fiebig A."/>
            <person name="Crosson S."/>
        </authorList>
    </citation>
    <scope>NUCLEOTIDE SEQUENCE [LARGE SCALE GENOMIC DNA]</scope>
    <source>
        <strain evidence="13 14">FWC 38</strain>
    </source>
</reference>
<evidence type="ECO:0000313" key="13">
    <source>
        <dbReference type="EMBL" id="ATQ43702.1"/>
    </source>
</evidence>
<evidence type="ECO:0000256" key="5">
    <source>
        <dbReference type="ARBA" id="ARBA00023077"/>
    </source>
</evidence>
<feature type="chain" id="PRO_5013770150" evidence="10">
    <location>
        <begin position="27"/>
        <end position="904"/>
    </location>
</feature>
<dbReference type="SUPFAM" id="SSF56935">
    <property type="entry name" value="Porins"/>
    <property type="match status" value="1"/>
</dbReference>
<keyword evidence="4 8" id="KW-0812">Transmembrane</keyword>
<sequence length="904" mass="96836">MRRNSKRLLLVGAVLTATMMGAQALAQEAASEVEEVVVTGSRIKRQDITGVGPATVVTEEQIARTGLSNVESLLQRLPASAGAAGNQTNAYWTGNGYGTAQVNLRGLGINRTLTLLNGRRVVNGGTGANSAPDLNMIPSAIIGRMEVLKDGASAIYGADAIAGVVNIITLQEFEGLKITGKYGITGENDGAESTLDVLWGMKGDRGSVVAALTYQKTDEVNLASRAPCGLAELTPGKLSCSYSGSTAGGRARLSAPYTLPGGTVLPAGSFINFNQTPGNSIEAYDNAKHGFNSNAYLNAVSPIERISTALIANYKLNDSVDLFAEAFFTHRESAQLATPGTLRNIPIAASHPTNPTGQDLFLVQRRLAEPGPRHFFQETDTYRFVAGAKGEFGDNWSWEAALNWGRNTGIDGNTNIANLTRVANTLNTSVCGNAPGALIPCGDYLGADLTKQVLDYILVDTRDAGGNEQRSFTGGIAGTLFDLPAGPLGVAAGFDVRQERGWRDPDALIVTGEANTNQQDPIAGKMNAKEVYVEVSAPLLADLPLIKRLELDAAVRYSDYDLFGANDTYKLGLNWTVVDSLRVRATFGTGFRVPSVPELFGGVAEGNLTTTDPCSRYATSTNAVLKANCQASGVPNNFVQLGTTILTTVGGNENLKPESAETFTLGLVWQPEFASGLSVTVDYFDIKITDAIRSIPGSTKLAVCYATPNLAHPFCAPSSFTRSTLTGEVNFLSSQPVNTGEERMSGVDIGVRYGFDLMGRRATLDWNTTYLGEYVVTPFPGAEEIRYDGRVGGGTGGYPHWRSNAAFSVQDERWTATWSVQWIGEAQDFNAQPGEIGYEAPNVFYHNAQFAYRLGDNADIAFGVDNLFDEKAPFVKSWTDGNTDTMTYDLLGRRGYLRLSYRFN</sequence>
<dbReference type="Gene3D" id="2.170.130.10">
    <property type="entry name" value="TonB-dependent receptor, plug domain"/>
    <property type="match status" value="1"/>
</dbReference>
<dbReference type="InterPro" id="IPR000531">
    <property type="entry name" value="Beta-barrel_TonB"/>
</dbReference>
<evidence type="ECO:0000256" key="6">
    <source>
        <dbReference type="ARBA" id="ARBA00023136"/>
    </source>
</evidence>
<evidence type="ECO:0000259" key="11">
    <source>
        <dbReference type="Pfam" id="PF00593"/>
    </source>
</evidence>
<organism evidence="13 14">
    <name type="scientific">Caulobacter mirabilis</name>
    <dbReference type="NCBI Taxonomy" id="69666"/>
    <lineage>
        <taxon>Bacteria</taxon>
        <taxon>Pseudomonadati</taxon>
        <taxon>Pseudomonadota</taxon>
        <taxon>Alphaproteobacteria</taxon>
        <taxon>Caulobacterales</taxon>
        <taxon>Caulobacteraceae</taxon>
        <taxon>Caulobacter</taxon>
    </lineage>
</organism>
<keyword evidence="7 8" id="KW-0998">Cell outer membrane</keyword>
<dbReference type="OrthoDB" id="7051241at2"/>
<evidence type="ECO:0000313" key="14">
    <source>
        <dbReference type="Proteomes" id="UP000228945"/>
    </source>
</evidence>
<dbReference type="Pfam" id="PF07715">
    <property type="entry name" value="Plug"/>
    <property type="match status" value="1"/>
</dbReference>
<keyword evidence="6 8" id="KW-0472">Membrane</keyword>
<dbReference type="KEGG" id="cmb:CSW64_15525"/>
<feature type="domain" description="TonB-dependent receptor plug" evidence="12">
    <location>
        <begin position="52"/>
        <end position="164"/>
    </location>
</feature>
<keyword evidence="10" id="KW-0732">Signal</keyword>
<keyword evidence="2 8" id="KW-0813">Transport</keyword>
<keyword evidence="5 9" id="KW-0798">TonB box</keyword>
<dbReference type="InterPro" id="IPR039426">
    <property type="entry name" value="TonB-dep_rcpt-like"/>
</dbReference>
<comment type="subcellular location">
    <subcellularLocation>
        <location evidence="1 8">Cell outer membrane</location>
        <topology evidence="1 8">Multi-pass membrane protein</topology>
    </subcellularLocation>
</comment>
<feature type="signal peptide" evidence="10">
    <location>
        <begin position="1"/>
        <end position="26"/>
    </location>
</feature>
<evidence type="ECO:0000256" key="3">
    <source>
        <dbReference type="ARBA" id="ARBA00022452"/>
    </source>
</evidence>